<dbReference type="EMBL" id="LMTZ01000013">
    <property type="protein sequence ID" value="KST69839.1"/>
    <property type="molecule type" value="Genomic_DNA"/>
</dbReference>
<dbReference type="InterPro" id="IPR020846">
    <property type="entry name" value="MFS_dom"/>
</dbReference>
<feature type="transmembrane region" description="Helical" evidence="6">
    <location>
        <begin position="156"/>
        <end position="175"/>
    </location>
</feature>
<feature type="transmembrane region" description="Helical" evidence="6">
    <location>
        <begin position="225"/>
        <end position="245"/>
    </location>
</feature>
<feature type="transmembrane region" description="Helical" evidence="6">
    <location>
        <begin position="423"/>
        <end position="443"/>
    </location>
</feature>
<evidence type="ECO:0000256" key="5">
    <source>
        <dbReference type="SAM" id="MobiDB-lite"/>
    </source>
</evidence>
<keyword evidence="9" id="KW-1185">Reference proteome</keyword>
<keyword evidence="2 6" id="KW-0812">Transmembrane</keyword>
<evidence type="ECO:0000256" key="4">
    <source>
        <dbReference type="ARBA" id="ARBA00023136"/>
    </source>
</evidence>
<keyword evidence="3 6" id="KW-1133">Transmembrane helix</keyword>
<protein>
    <submittedName>
        <fullName evidence="8">MFS transporter</fullName>
    </submittedName>
</protein>
<evidence type="ECO:0000256" key="1">
    <source>
        <dbReference type="ARBA" id="ARBA00004651"/>
    </source>
</evidence>
<comment type="subcellular location">
    <subcellularLocation>
        <location evidence="1">Cell membrane</location>
        <topology evidence="1">Multi-pass membrane protein</topology>
    </subcellularLocation>
</comment>
<reference evidence="8 9" key="1">
    <citation type="journal article" date="2015" name="Genome Announc.">
        <title>Draft Genome of the Euendolithic (true boring) Cyanobacterium Mastigocoleus testarum strain BC008.</title>
        <authorList>
            <person name="Guida B.S."/>
            <person name="Garcia-Pichel F."/>
        </authorList>
    </citation>
    <scope>NUCLEOTIDE SEQUENCE [LARGE SCALE GENOMIC DNA]</scope>
    <source>
        <strain evidence="8 9">BC008</strain>
    </source>
</reference>
<feature type="transmembrane region" description="Helical" evidence="6">
    <location>
        <begin position="116"/>
        <end position="136"/>
    </location>
</feature>
<comment type="caution">
    <text evidence="8">The sequence shown here is derived from an EMBL/GenBank/DDBJ whole genome shotgun (WGS) entry which is preliminary data.</text>
</comment>
<evidence type="ECO:0000313" key="9">
    <source>
        <dbReference type="Proteomes" id="UP000053372"/>
    </source>
</evidence>
<dbReference type="CDD" id="cd06174">
    <property type="entry name" value="MFS"/>
    <property type="match status" value="1"/>
</dbReference>
<dbReference type="OrthoDB" id="9772882at2"/>
<dbReference type="PANTHER" id="PTHR23526">
    <property type="entry name" value="INTEGRAL MEMBRANE TRANSPORT PROTEIN-RELATED"/>
    <property type="match status" value="1"/>
</dbReference>
<feature type="transmembrane region" description="Helical" evidence="6">
    <location>
        <begin position="515"/>
        <end position="540"/>
    </location>
</feature>
<feature type="transmembrane region" description="Helical" evidence="6">
    <location>
        <begin position="391"/>
        <end position="411"/>
    </location>
</feature>
<organism evidence="8 9">
    <name type="scientific">Mastigocoleus testarum BC008</name>
    <dbReference type="NCBI Taxonomy" id="371196"/>
    <lineage>
        <taxon>Bacteria</taxon>
        <taxon>Bacillati</taxon>
        <taxon>Cyanobacteriota</taxon>
        <taxon>Cyanophyceae</taxon>
        <taxon>Nostocales</taxon>
        <taxon>Hapalosiphonaceae</taxon>
        <taxon>Mastigocoleus</taxon>
    </lineage>
</organism>
<accession>A0A0V7ZZR3</accession>
<evidence type="ECO:0000256" key="3">
    <source>
        <dbReference type="ARBA" id="ARBA00022989"/>
    </source>
</evidence>
<keyword evidence="4 6" id="KW-0472">Membrane</keyword>
<dbReference type="GO" id="GO:0005886">
    <property type="term" value="C:plasma membrane"/>
    <property type="evidence" value="ECO:0007669"/>
    <property type="project" value="UniProtKB-SubCell"/>
</dbReference>
<sequence>MHSVLIKPAVTVSPEITQGVASPAALPPTSQTLTQKVQDQNNPVQNNSVQNNSAQNNSFPKTSALKFPKNAIRRSLKASTVDAIFAAIFTITTTGATTGILLSNFLVELEASPVEVGMLCSIPMMVNLLQPLGAYFSERTTSRHSYCLWTHGIARIMWLFLAIAIGLTTLGWSHFSNHQLVVLTLLIILVSHIVTALGSASWLSWMAILVPSKLRGRYFGLRNSLASLTQLLSVPLAALIVSNWSGGSIQGYGIVLLLGIIAGMISLSCQFFKIDVNPQEQNATSSEEFDSLSGANVDSDSDSQSLGSKFSACESLASKSSNTQPSNTQSVNTECLASEPSVKANKATRKSIFKDKNFLIFLVYFGLWMFAFNLSTPFFNLYMLDTLDLDVSWVSLYGSFQAGAGMLMLIVWGRIADKFGNRVVLLLTGILIAITPIFWILIGNSSTDIWLWLPLLHIFIGGSVNAVELCGNNLQIAIAPTRNQSIYFAIAAAVAGGAGALGTTIGGFLAESTSFIGGLPGLFAISVGFRLVALIPLMFVEEKQNIPLSLPGIFQGFRQRRKLLARG</sequence>
<dbReference type="Gene3D" id="1.20.1250.20">
    <property type="entry name" value="MFS general substrate transporter like domains"/>
    <property type="match status" value="2"/>
</dbReference>
<dbReference type="PANTHER" id="PTHR23526:SF2">
    <property type="entry name" value="MAJOR FACILITATOR SUPERFAMILY (MFS) PROFILE DOMAIN-CONTAINING PROTEIN"/>
    <property type="match status" value="1"/>
</dbReference>
<feature type="transmembrane region" description="Helical" evidence="6">
    <location>
        <begin position="358"/>
        <end position="379"/>
    </location>
</feature>
<gene>
    <name evidence="8" type="ORF">BC008_36390</name>
</gene>
<feature type="transmembrane region" description="Helical" evidence="6">
    <location>
        <begin position="181"/>
        <end position="205"/>
    </location>
</feature>
<dbReference type="Proteomes" id="UP000053372">
    <property type="component" value="Unassembled WGS sequence"/>
</dbReference>
<dbReference type="AlphaFoldDB" id="A0A0V7ZZR3"/>
<feature type="region of interest" description="Disordered" evidence="5">
    <location>
        <begin position="42"/>
        <end position="62"/>
    </location>
</feature>
<evidence type="ECO:0000259" key="7">
    <source>
        <dbReference type="PROSITE" id="PS50850"/>
    </source>
</evidence>
<name>A0A0V7ZZR3_9CYAN</name>
<proteinExistence type="predicted"/>
<dbReference type="RefSeq" id="WP_027846580.1">
    <property type="nucleotide sequence ID" value="NZ_LMTZ01000013.1"/>
</dbReference>
<dbReference type="InterPro" id="IPR011701">
    <property type="entry name" value="MFS"/>
</dbReference>
<dbReference type="GO" id="GO:0022857">
    <property type="term" value="F:transmembrane transporter activity"/>
    <property type="evidence" value="ECO:0007669"/>
    <property type="project" value="InterPro"/>
</dbReference>
<dbReference type="Pfam" id="PF07690">
    <property type="entry name" value="MFS_1"/>
    <property type="match status" value="1"/>
</dbReference>
<evidence type="ECO:0000256" key="2">
    <source>
        <dbReference type="ARBA" id="ARBA00022692"/>
    </source>
</evidence>
<feature type="transmembrane region" description="Helical" evidence="6">
    <location>
        <begin position="83"/>
        <end position="104"/>
    </location>
</feature>
<feature type="transmembrane region" description="Helical" evidence="6">
    <location>
        <begin position="486"/>
        <end position="509"/>
    </location>
</feature>
<feature type="transmembrane region" description="Helical" evidence="6">
    <location>
        <begin position="449"/>
        <end position="474"/>
    </location>
</feature>
<evidence type="ECO:0000256" key="6">
    <source>
        <dbReference type="SAM" id="Phobius"/>
    </source>
</evidence>
<feature type="domain" description="Major facilitator superfamily (MFS) profile" evidence="7">
    <location>
        <begin position="359"/>
        <end position="567"/>
    </location>
</feature>
<evidence type="ECO:0000313" key="8">
    <source>
        <dbReference type="EMBL" id="KST69839.1"/>
    </source>
</evidence>
<dbReference type="SUPFAM" id="SSF103473">
    <property type="entry name" value="MFS general substrate transporter"/>
    <property type="match status" value="1"/>
</dbReference>
<feature type="compositionally biased region" description="Low complexity" evidence="5">
    <location>
        <begin position="42"/>
        <end position="58"/>
    </location>
</feature>
<dbReference type="InterPro" id="IPR052528">
    <property type="entry name" value="Sugar_transport-like"/>
</dbReference>
<feature type="transmembrane region" description="Helical" evidence="6">
    <location>
        <begin position="251"/>
        <end position="272"/>
    </location>
</feature>
<dbReference type="InterPro" id="IPR036259">
    <property type="entry name" value="MFS_trans_sf"/>
</dbReference>
<dbReference type="PROSITE" id="PS50850">
    <property type="entry name" value="MFS"/>
    <property type="match status" value="1"/>
</dbReference>